<evidence type="ECO:0000313" key="2">
    <source>
        <dbReference type="Proteomes" id="UP000037505"/>
    </source>
</evidence>
<reference evidence="1 2" key="1">
    <citation type="submission" date="2014-06" db="EMBL/GenBank/DDBJ databases">
        <title>The Genome of the Aflatoxigenic Filamentous Fungus Aspergillus nomius.</title>
        <authorList>
            <person name="Moore M.G."/>
            <person name="Shannon B.M."/>
            <person name="Brian M.M."/>
        </authorList>
    </citation>
    <scope>NUCLEOTIDE SEQUENCE [LARGE SCALE GENOMIC DNA]</scope>
    <source>
        <strain evidence="1 2">NRRL 13137</strain>
    </source>
</reference>
<dbReference type="OrthoDB" id="4407952at2759"/>
<dbReference type="Proteomes" id="UP000037505">
    <property type="component" value="Unassembled WGS sequence"/>
</dbReference>
<proteinExistence type="predicted"/>
<protein>
    <submittedName>
        <fullName evidence="1">Uncharacterized protein</fullName>
    </submittedName>
</protein>
<dbReference type="AlphaFoldDB" id="A0A0L1JFJ5"/>
<comment type="caution">
    <text evidence="1">The sequence shown here is derived from an EMBL/GenBank/DDBJ whole genome shotgun (WGS) entry which is preliminary data.</text>
</comment>
<gene>
    <name evidence="1" type="ORF">ANOM_001209</name>
</gene>
<evidence type="ECO:0000313" key="1">
    <source>
        <dbReference type="EMBL" id="KNG90501.1"/>
    </source>
</evidence>
<dbReference type="EMBL" id="JNOM01000013">
    <property type="protein sequence ID" value="KNG90501.1"/>
    <property type="molecule type" value="Genomic_DNA"/>
</dbReference>
<keyword evidence="2" id="KW-1185">Reference proteome</keyword>
<sequence>MDFPEAERVVLDIGNGGYETFSVSYLLGWIMAGAGKVASLQDIVVTSITLKGRPSDVRLTKDVWTRRLLHGPHKGKFLQIWGTYSETSVGRTDALNSLLSGFGYFNNNAKVSIHDLKFFGAKSGSRARLLSTHH</sequence>
<accession>A0A0L1JFJ5</accession>
<organism evidence="1 2">
    <name type="scientific">Aspergillus nomiae NRRL (strain ATCC 15546 / NRRL 13137 / CBS 260.88 / M93)</name>
    <dbReference type="NCBI Taxonomy" id="1509407"/>
    <lineage>
        <taxon>Eukaryota</taxon>
        <taxon>Fungi</taxon>
        <taxon>Dikarya</taxon>
        <taxon>Ascomycota</taxon>
        <taxon>Pezizomycotina</taxon>
        <taxon>Eurotiomycetes</taxon>
        <taxon>Eurotiomycetidae</taxon>
        <taxon>Eurotiales</taxon>
        <taxon>Aspergillaceae</taxon>
        <taxon>Aspergillus</taxon>
        <taxon>Aspergillus subgen. Circumdati</taxon>
    </lineage>
</organism>
<dbReference type="GeneID" id="26803013"/>
<name>A0A0L1JFJ5_ASPN3</name>
<dbReference type="RefSeq" id="XP_015411424.1">
    <property type="nucleotide sequence ID" value="XM_015546466.1"/>
</dbReference>